<dbReference type="AlphaFoldDB" id="W1P3S4"/>
<evidence type="ECO:0008006" key="4">
    <source>
        <dbReference type="Google" id="ProtNLM"/>
    </source>
</evidence>
<sequence length="234" mass="25607">MGEFLDQTLPENAPFSVSKSQPLLKVSRLKIEQSVSSLGFLSCLRVLATIVTHIFRCRSDLVVQQETGQTQAPTDDVIIDIEISGHESREFIKSTHERVPDNEGNNTAAIKLTYKAVGPVSVAIAVGTFTAATHPPTVVSHENAIVIFIILIMLCFFLSMQSIVTITLLPRSQKAVHLVKILTGTCAGILAVAFLLQVLIMLPQKMMWLFYLLCAIAAPMVLVSLYIDAKLTSK</sequence>
<keyword evidence="1" id="KW-1133">Transmembrane helix</keyword>
<dbReference type="EMBL" id="KI394223">
    <property type="protein sequence ID" value="ERN04532.1"/>
    <property type="molecule type" value="Genomic_DNA"/>
</dbReference>
<evidence type="ECO:0000313" key="2">
    <source>
        <dbReference type="EMBL" id="ERN04532.1"/>
    </source>
</evidence>
<dbReference type="HOGENOM" id="CLU_1186413_0_0_1"/>
<keyword evidence="1" id="KW-0472">Membrane</keyword>
<protein>
    <recommendedName>
        <fullName evidence="4">PGG domain-containing protein</fullName>
    </recommendedName>
</protein>
<gene>
    <name evidence="2" type="ORF">AMTR_s00081p00151270</name>
</gene>
<feature type="transmembrane region" description="Helical" evidence="1">
    <location>
        <begin position="181"/>
        <end position="202"/>
    </location>
</feature>
<organism evidence="2 3">
    <name type="scientific">Amborella trichopoda</name>
    <dbReference type="NCBI Taxonomy" id="13333"/>
    <lineage>
        <taxon>Eukaryota</taxon>
        <taxon>Viridiplantae</taxon>
        <taxon>Streptophyta</taxon>
        <taxon>Embryophyta</taxon>
        <taxon>Tracheophyta</taxon>
        <taxon>Spermatophyta</taxon>
        <taxon>Magnoliopsida</taxon>
        <taxon>Amborellales</taxon>
        <taxon>Amborellaceae</taxon>
        <taxon>Amborella</taxon>
    </lineage>
</organism>
<accession>W1P3S4</accession>
<evidence type="ECO:0000256" key="1">
    <source>
        <dbReference type="SAM" id="Phobius"/>
    </source>
</evidence>
<feature type="transmembrane region" description="Helical" evidence="1">
    <location>
        <begin position="144"/>
        <end position="169"/>
    </location>
</feature>
<dbReference type="Proteomes" id="UP000017836">
    <property type="component" value="Unassembled WGS sequence"/>
</dbReference>
<keyword evidence="1" id="KW-0812">Transmembrane</keyword>
<feature type="transmembrane region" description="Helical" evidence="1">
    <location>
        <begin position="208"/>
        <end position="227"/>
    </location>
</feature>
<proteinExistence type="predicted"/>
<evidence type="ECO:0000313" key="3">
    <source>
        <dbReference type="Proteomes" id="UP000017836"/>
    </source>
</evidence>
<name>W1P3S4_AMBTC</name>
<keyword evidence="3" id="KW-1185">Reference proteome</keyword>
<reference evidence="3" key="1">
    <citation type="journal article" date="2013" name="Science">
        <title>The Amborella genome and the evolution of flowering plants.</title>
        <authorList>
            <consortium name="Amborella Genome Project"/>
        </authorList>
    </citation>
    <scope>NUCLEOTIDE SEQUENCE [LARGE SCALE GENOMIC DNA]</scope>
</reference>
<dbReference type="Gramene" id="ERN04532">
    <property type="protein sequence ID" value="ERN04532"/>
    <property type="gene ID" value="AMTR_s00081p00151270"/>
</dbReference>
<feature type="transmembrane region" description="Helical" evidence="1">
    <location>
        <begin position="112"/>
        <end position="132"/>
    </location>
</feature>